<dbReference type="AlphaFoldDB" id="A0A3M7R299"/>
<proteinExistence type="predicted"/>
<comment type="caution">
    <text evidence="1">The sequence shown here is derived from an EMBL/GenBank/DDBJ whole genome shotgun (WGS) entry which is preliminary data.</text>
</comment>
<sequence>MEFFDALKRALDLSDDRKLVSLNSFYFIYLKIIWAGAPGSSERLYFALGNILHLSLIKSKRYLYPRASQSNKN</sequence>
<reference evidence="1 2" key="1">
    <citation type="journal article" date="2018" name="Sci. Rep.">
        <title>Genomic signatures of local adaptation to the degree of environmental predictability in rotifers.</title>
        <authorList>
            <person name="Franch-Gras L."/>
            <person name="Hahn C."/>
            <person name="Garcia-Roger E.M."/>
            <person name="Carmona M.J."/>
            <person name="Serra M."/>
            <person name="Gomez A."/>
        </authorList>
    </citation>
    <scope>NUCLEOTIDE SEQUENCE [LARGE SCALE GENOMIC DNA]</scope>
    <source>
        <strain evidence="1">HYR1</strain>
    </source>
</reference>
<organism evidence="1 2">
    <name type="scientific">Brachionus plicatilis</name>
    <name type="common">Marine rotifer</name>
    <name type="synonym">Brachionus muelleri</name>
    <dbReference type="NCBI Taxonomy" id="10195"/>
    <lineage>
        <taxon>Eukaryota</taxon>
        <taxon>Metazoa</taxon>
        <taxon>Spiralia</taxon>
        <taxon>Gnathifera</taxon>
        <taxon>Rotifera</taxon>
        <taxon>Eurotatoria</taxon>
        <taxon>Monogononta</taxon>
        <taxon>Pseudotrocha</taxon>
        <taxon>Ploima</taxon>
        <taxon>Brachionidae</taxon>
        <taxon>Brachionus</taxon>
    </lineage>
</organism>
<dbReference type="Proteomes" id="UP000276133">
    <property type="component" value="Unassembled WGS sequence"/>
</dbReference>
<evidence type="ECO:0000313" key="1">
    <source>
        <dbReference type="EMBL" id="RNA17345.1"/>
    </source>
</evidence>
<protein>
    <submittedName>
        <fullName evidence="1">Uncharacterized protein</fullName>
    </submittedName>
</protein>
<keyword evidence="2" id="KW-1185">Reference proteome</keyword>
<name>A0A3M7R299_BRAPC</name>
<evidence type="ECO:0000313" key="2">
    <source>
        <dbReference type="Proteomes" id="UP000276133"/>
    </source>
</evidence>
<dbReference type="EMBL" id="REGN01004474">
    <property type="protein sequence ID" value="RNA17345.1"/>
    <property type="molecule type" value="Genomic_DNA"/>
</dbReference>
<accession>A0A3M7R299</accession>
<gene>
    <name evidence="1" type="ORF">BpHYR1_007600</name>
</gene>